<protein>
    <submittedName>
        <fullName evidence="2 3">Uncharacterized protein</fullName>
    </submittedName>
</protein>
<reference evidence="2" key="1">
    <citation type="submission" date="2007-04" db="EMBL/GenBank/DDBJ databases">
        <title>Annotation of Pediculus humanus corporis strain USDA.</title>
        <authorList>
            <person name="Kirkness E."/>
            <person name="Hannick L."/>
            <person name="Hass B."/>
            <person name="Bruggner R."/>
            <person name="Lawson D."/>
            <person name="Bidwell S."/>
            <person name="Joardar V."/>
            <person name="Caler E."/>
            <person name="Walenz B."/>
            <person name="Inman J."/>
            <person name="Schobel S."/>
            <person name="Galinsky K."/>
            <person name="Amedeo P."/>
            <person name="Strausberg R."/>
        </authorList>
    </citation>
    <scope>NUCLEOTIDE SEQUENCE</scope>
    <source>
        <strain evidence="2">USDA</strain>
    </source>
</reference>
<evidence type="ECO:0000313" key="4">
    <source>
        <dbReference type="Proteomes" id="UP000009046"/>
    </source>
</evidence>
<dbReference type="HOGENOM" id="CLU_2161379_0_0_1"/>
<dbReference type="EnsemblMetazoa" id="PHUM067640-RA">
    <property type="protein sequence ID" value="PHUM067640-PA"/>
    <property type="gene ID" value="PHUM067640"/>
</dbReference>
<dbReference type="EMBL" id="AAZO01000789">
    <property type="status" value="NOT_ANNOTATED_CDS"/>
    <property type="molecule type" value="Genomic_DNA"/>
</dbReference>
<feature type="region of interest" description="Disordered" evidence="1">
    <location>
        <begin position="40"/>
        <end position="60"/>
    </location>
</feature>
<dbReference type="RefSeq" id="XP_002423569.1">
    <property type="nucleotide sequence ID" value="XM_002423524.1"/>
</dbReference>
<evidence type="ECO:0000313" key="3">
    <source>
        <dbReference type="EnsemblMetazoa" id="PHUM067640-PA"/>
    </source>
</evidence>
<proteinExistence type="predicted"/>
<dbReference type="Proteomes" id="UP000009046">
    <property type="component" value="Unassembled WGS sequence"/>
</dbReference>
<accession>E0VBS5</accession>
<dbReference type="GeneID" id="8231153"/>
<dbReference type="InParanoid" id="E0VBS5"/>
<dbReference type="VEuPathDB" id="VectorBase:PHUM067640"/>
<feature type="compositionally biased region" description="Basic residues" evidence="1">
    <location>
        <begin position="40"/>
        <end position="50"/>
    </location>
</feature>
<dbReference type="AlphaFoldDB" id="E0VBS5"/>
<keyword evidence="4" id="KW-1185">Reference proteome</keyword>
<dbReference type="EMBL" id="DS235035">
    <property type="protein sequence ID" value="EEB10831.1"/>
    <property type="molecule type" value="Genomic_DNA"/>
</dbReference>
<evidence type="ECO:0000313" key="2">
    <source>
        <dbReference type="EMBL" id="EEB10831.1"/>
    </source>
</evidence>
<reference evidence="2" key="2">
    <citation type="submission" date="2007-04" db="EMBL/GenBank/DDBJ databases">
        <title>The genome of the human body louse.</title>
        <authorList>
            <consortium name="The Human Body Louse Genome Consortium"/>
            <person name="Kirkness E."/>
            <person name="Walenz B."/>
            <person name="Hass B."/>
            <person name="Bruggner R."/>
            <person name="Strausberg R."/>
        </authorList>
    </citation>
    <scope>NUCLEOTIDE SEQUENCE</scope>
    <source>
        <strain evidence="2">USDA</strain>
    </source>
</reference>
<reference evidence="3" key="3">
    <citation type="submission" date="2021-02" db="UniProtKB">
        <authorList>
            <consortium name="EnsemblMetazoa"/>
        </authorList>
    </citation>
    <scope>IDENTIFICATION</scope>
    <source>
        <strain evidence="3">USDA</strain>
    </source>
</reference>
<dbReference type="KEGG" id="phu:Phum_PHUM067640"/>
<sequence length="111" mass="12890">MLNSKKNYEYADCNDDDDDQLHPLQSQAAASLLQQFESKKKNKIGSKKKNSRNDEYDDLNDTIIDRESTLTSYVEHVILVFFLFNRNSKVLPEVFIRDSVDYSSPLSLHNE</sequence>
<dbReference type="CTD" id="8231153"/>
<gene>
    <name evidence="3" type="primary">8231153</name>
    <name evidence="2" type="ORF">Phum_PHUM067640</name>
</gene>
<organism>
    <name type="scientific">Pediculus humanus subsp. corporis</name>
    <name type="common">Body louse</name>
    <dbReference type="NCBI Taxonomy" id="121224"/>
    <lineage>
        <taxon>Eukaryota</taxon>
        <taxon>Metazoa</taxon>
        <taxon>Ecdysozoa</taxon>
        <taxon>Arthropoda</taxon>
        <taxon>Hexapoda</taxon>
        <taxon>Insecta</taxon>
        <taxon>Pterygota</taxon>
        <taxon>Neoptera</taxon>
        <taxon>Paraneoptera</taxon>
        <taxon>Psocodea</taxon>
        <taxon>Troctomorpha</taxon>
        <taxon>Phthiraptera</taxon>
        <taxon>Anoplura</taxon>
        <taxon>Pediculidae</taxon>
        <taxon>Pediculus</taxon>
    </lineage>
</organism>
<evidence type="ECO:0000256" key="1">
    <source>
        <dbReference type="SAM" id="MobiDB-lite"/>
    </source>
</evidence>
<name>E0VBS5_PEDHC</name>